<evidence type="ECO:0000313" key="9">
    <source>
        <dbReference type="EMBL" id="MFD2593565.1"/>
    </source>
</evidence>
<keyword evidence="4 7" id="KW-1133">Transmembrane helix</keyword>
<feature type="domain" description="MotA/TolQ/ExbB proton channel" evidence="8">
    <location>
        <begin position="59"/>
        <end position="131"/>
    </location>
</feature>
<accession>A0ABW5NGN1</accession>
<evidence type="ECO:0000256" key="6">
    <source>
        <dbReference type="RuleBase" id="RU004057"/>
    </source>
</evidence>
<protein>
    <submittedName>
        <fullName evidence="9">MotA/TolQ/ExbB proton channel family protein</fullName>
    </submittedName>
</protein>
<evidence type="ECO:0000259" key="8">
    <source>
        <dbReference type="Pfam" id="PF01618"/>
    </source>
</evidence>
<feature type="transmembrane region" description="Helical" evidence="7">
    <location>
        <begin position="113"/>
        <end position="133"/>
    </location>
</feature>
<keyword evidence="3 7" id="KW-0812">Transmembrane</keyword>
<keyword evidence="2" id="KW-1003">Cell membrane</keyword>
<keyword evidence="6" id="KW-0813">Transport</keyword>
<evidence type="ECO:0000256" key="5">
    <source>
        <dbReference type="ARBA" id="ARBA00023136"/>
    </source>
</evidence>
<evidence type="ECO:0000313" key="10">
    <source>
        <dbReference type="Proteomes" id="UP001597459"/>
    </source>
</evidence>
<dbReference type="InterPro" id="IPR002898">
    <property type="entry name" value="MotA_ExbB_proton_chnl"/>
</dbReference>
<dbReference type="EMBL" id="JBHULX010000048">
    <property type="protein sequence ID" value="MFD2593565.1"/>
    <property type="molecule type" value="Genomic_DNA"/>
</dbReference>
<evidence type="ECO:0000256" key="1">
    <source>
        <dbReference type="ARBA" id="ARBA00004651"/>
    </source>
</evidence>
<gene>
    <name evidence="9" type="ORF">ACFSTE_22195</name>
</gene>
<evidence type="ECO:0000256" key="2">
    <source>
        <dbReference type="ARBA" id="ARBA00022475"/>
    </source>
</evidence>
<comment type="similarity">
    <text evidence="6">Belongs to the exbB/tolQ family.</text>
</comment>
<proteinExistence type="inferred from homology"/>
<dbReference type="Pfam" id="PF01618">
    <property type="entry name" value="MotA_ExbB"/>
    <property type="match status" value="1"/>
</dbReference>
<evidence type="ECO:0000256" key="3">
    <source>
        <dbReference type="ARBA" id="ARBA00022692"/>
    </source>
</evidence>
<reference evidence="10" key="1">
    <citation type="journal article" date="2019" name="Int. J. Syst. Evol. Microbiol.">
        <title>The Global Catalogue of Microorganisms (GCM) 10K type strain sequencing project: providing services to taxonomists for standard genome sequencing and annotation.</title>
        <authorList>
            <consortium name="The Broad Institute Genomics Platform"/>
            <consortium name="The Broad Institute Genome Sequencing Center for Infectious Disease"/>
            <person name="Wu L."/>
            <person name="Ma J."/>
        </authorList>
    </citation>
    <scope>NUCLEOTIDE SEQUENCE [LARGE SCALE GENOMIC DNA]</scope>
    <source>
        <strain evidence="10">KCTC 42423</strain>
    </source>
</reference>
<keyword evidence="10" id="KW-1185">Reference proteome</keyword>
<evidence type="ECO:0000256" key="4">
    <source>
        <dbReference type="ARBA" id="ARBA00022989"/>
    </source>
</evidence>
<dbReference type="RefSeq" id="WP_176030917.1">
    <property type="nucleotide sequence ID" value="NZ_JBHSJV010000001.1"/>
</dbReference>
<dbReference type="Proteomes" id="UP001597459">
    <property type="component" value="Unassembled WGS sequence"/>
</dbReference>
<sequence>MMSILFTSLLRVSFFSTVYQRMEEGGITSMSILMLLLMLCIAMIIKGIIHFKKGSLPTDKNSRLINSIGLLALIIGVFSQLLGLISALDHFHFLEGASPSVLAGGLKTTFLPTLLGTFIFIIARIATTIFIWLTKERQEEGV</sequence>
<name>A0ABW5NGN1_9FLAO</name>
<comment type="caution">
    <text evidence="9">The sequence shown here is derived from an EMBL/GenBank/DDBJ whole genome shotgun (WGS) entry which is preliminary data.</text>
</comment>
<feature type="transmembrane region" description="Helical" evidence="7">
    <location>
        <begin position="30"/>
        <end position="49"/>
    </location>
</feature>
<evidence type="ECO:0000256" key="7">
    <source>
        <dbReference type="SAM" id="Phobius"/>
    </source>
</evidence>
<feature type="transmembrane region" description="Helical" evidence="7">
    <location>
        <begin position="70"/>
        <end position="93"/>
    </location>
</feature>
<keyword evidence="6" id="KW-0653">Protein transport</keyword>
<organism evidence="9 10">
    <name type="scientific">Aquimarina hainanensis</name>
    <dbReference type="NCBI Taxonomy" id="1578017"/>
    <lineage>
        <taxon>Bacteria</taxon>
        <taxon>Pseudomonadati</taxon>
        <taxon>Bacteroidota</taxon>
        <taxon>Flavobacteriia</taxon>
        <taxon>Flavobacteriales</taxon>
        <taxon>Flavobacteriaceae</taxon>
        <taxon>Aquimarina</taxon>
    </lineage>
</organism>
<keyword evidence="5 7" id="KW-0472">Membrane</keyword>
<comment type="subcellular location">
    <subcellularLocation>
        <location evidence="1">Cell membrane</location>
        <topology evidence="1">Multi-pass membrane protein</topology>
    </subcellularLocation>
    <subcellularLocation>
        <location evidence="6">Membrane</location>
        <topology evidence="6">Multi-pass membrane protein</topology>
    </subcellularLocation>
</comment>